<dbReference type="Proteomes" id="UP000017836">
    <property type="component" value="Unassembled WGS sequence"/>
</dbReference>
<organism evidence="1 2">
    <name type="scientific">Amborella trichopoda</name>
    <dbReference type="NCBI Taxonomy" id="13333"/>
    <lineage>
        <taxon>Eukaryota</taxon>
        <taxon>Viridiplantae</taxon>
        <taxon>Streptophyta</taxon>
        <taxon>Embryophyta</taxon>
        <taxon>Tracheophyta</taxon>
        <taxon>Spermatophyta</taxon>
        <taxon>Magnoliopsida</taxon>
        <taxon>Amborellales</taxon>
        <taxon>Amborellaceae</taxon>
        <taxon>Amborella</taxon>
    </lineage>
</organism>
<keyword evidence="2" id="KW-1185">Reference proteome</keyword>
<gene>
    <name evidence="1" type="ORF">AMTR_s00006p00109430</name>
</gene>
<evidence type="ECO:0000313" key="2">
    <source>
        <dbReference type="Proteomes" id="UP000017836"/>
    </source>
</evidence>
<dbReference type="AlphaFoldDB" id="W1P6X3"/>
<proteinExistence type="predicted"/>
<evidence type="ECO:0000313" key="1">
    <source>
        <dbReference type="EMBL" id="ERN05642.1"/>
    </source>
</evidence>
<name>W1P6X3_AMBTC</name>
<protein>
    <submittedName>
        <fullName evidence="1">Uncharacterized protein</fullName>
    </submittedName>
</protein>
<accession>W1P6X3</accession>
<reference evidence="2" key="1">
    <citation type="journal article" date="2013" name="Science">
        <title>The Amborella genome and the evolution of flowering plants.</title>
        <authorList>
            <consortium name="Amborella Genome Project"/>
        </authorList>
    </citation>
    <scope>NUCLEOTIDE SEQUENCE [LARGE SCALE GENOMIC DNA]</scope>
</reference>
<sequence>MMRILGTRQVDVTKTITSRENEEGLHPNTYTTAGLAEAEKTYSTTFTVLGLGSSSEEAAEIASMISKEFLDAGVFLDPKSTEIADPEQMVARLLQEPEHHQNMFDFYRG</sequence>
<dbReference type="EMBL" id="KI393980">
    <property type="protein sequence ID" value="ERN05642.1"/>
    <property type="molecule type" value="Genomic_DNA"/>
</dbReference>
<dbReference type="Gramene" id="ERN05642">
    <property type="protein sequence ID" value="ERN05642"/>
    <property type="gene ID" value="AMTR_s00006p00109430"/>
</dbReference>
<dbReference type="HOGENOM" id="CLU_147624_2_0_1"/>